<evidence type="ECO:0000313" key="1">
    <source>
        <dbReference type="EMBL" id="KAJ9058803.1"/>
    </source>
</evidence>
<accession>A0ACC2S8W5</accession>
<gene>
    <name evidence="1" type="ORF">DSO57_1008333</name>
</gene>
<reference evidence="1" key="1">
    <citation type="submission" date="2022-04" db="EMBL/GenBank/DDBJ databases">
        <title>Genome of the entomopathogenic fungus Entomophthora muscae.</title>
        <authorList>
            <person name="Elya C."/>
            <person name="Lovett B.R."/>
            <person name="Lee E."/>
            <person name="Macias A.M."/>
            <person name="Hajek A.E."/>
            <person name="De Bivort B.L."/>
            <person name="Kasson M.T."/>
            <person name="De Fine Licht H.H."/>
            <person name="Stajich J.E."/>
        </authorList>
    </citation>
    <scope>NUCLEOTIDE SEQUENCE</scope>
    <source>
        <strain evidence="1">Berkeley</strain>
    </source>
</reference>
<dbReference type="EMBL" id="QTSX02005705">
    <property type="protein sequence ID" value="KAJ9058803.1"/>
    <property type="molecule type" value="Genomic_DNA"/>
</dbReference>
<dbReference type="Proteomes" id="UP001165960">
    <property type="component" value="Unassembled WGS sequence"/>
</dbReference>
<organism evidence="1 2">
    <name type="scientific">Entomophthora muscae</name>
    <dbReference type="NCBI Taxonomy" id="34485"/>
    <lineage>
        <taxon>Eukaryota</taxon>
        <taxon>Fungi</taxon>
        <taxon>Fungi incertae sedis</taxon>
        <taxon>Zoopagomycota</taxon>
        <taxon>Entomophthoromycotina</taxon>
        <taxon>Entomophthoromycetes</taxon>
        <taxon>Entomophthorales</taxon>
        <taxon>Entomophthoraceae</taxon>
        <taxon>Entomophthora</taxon>
    </lineage>
</organism>
<comment type="caution">
    <text evidence="1">The sequence shown here is derived from an EMBL/GenBank/DDBJ whole genome shotgun (WGS) entry which is preliminary data.</text>
</comment>
<protein>
    <submittedName>
        <fullName evidence="1">Uncharacterized protein</fullName>
    </submittedName>
</protein>
<name>A0ACC2S8W5_9FUNG</name>
<proteinExistence type="predicted"/>
<evidence type="ECO:0000313" key="2">
    <source>
        <dbReference type="Proteomes" id="UP001165960"/>
    </source>
</evidence>
<sequence length="194" mass="21797">MNAITHWRHHLQGAQHKFVVCTDHKVFCYFCKPQKLLSHQARVMQTFLGYKFKYKFVKGELNILLDLLSHNPAMYPVRGNKDPKFTIIMELLVLPDSGSLLFQTSITAPVGSPQLLVIDPAPSSEASLPLALSCTLLHNVLVAQHSAPDGQAIFAKLSSDSAFNGPYTLKDRIIYQNNKVWVPKELQVCHDRTS</sequence>
<keyword evidence="2" id="KW-1185">Reference proteome</keyword>